<reference evidence="2 3" key="1">
    <citation type="submission" date="2024-11" db="EMBL/GenBank/DDBJ databases">
        <title>Adaptive evolution of stress response genes in parasites aligns with host niche diversity.</title>
        <authorList>
            <person name="Hahn C."/>
            <person name="Resl P."/>
        </authorList>
    </citation>
    <scope>NUCLEOTIDE SEQUENCE [LARGE SCALE GENOMIC DNA]</scope>
    <source>
        <strain evidence="2">EGGRZ-B1_66</strain>
        <tissue evidence="2">Body</tissue>
    </source>
</reference>
<evidence type="ECO:0000256" key="1">
    <source>
        <dbReference type="SAM" id="MobiDB-lite"/>
    </source>
</evidence>
<gene>
    <name evidence="2" type="ORF">Ciccas_001730</name>
</gene>
<accession>A0ABD2QJ87</accession>
<proteinExistence type="predicted"/>
<feature type="region of interest" description="Disordered" evidence="1">
    <location>
        <begin position="1"/>
        <end position="53"/>
    </location>
</feature>
<keyword evidence="3" id="KW-1185">Reference proteome</keyword>
<sequence>MADSHLAESYYSQYEAEFASDQSSSEEEQGSSSTDEDEGDSSEEDATLVKPQQSLEAIIHAMKNALSAIGK</sequence>
<name>A0ABD2QJ87_9PLAT</name>
<protein>
    <submittedName>
        <fullName evidence="2">Uncharacterized protein</fullName>
    </submittedName>
</protein>
<feature type="compositionally biased region" description="Acidic residues" evidence="1">
    <location>
        <begin position="24"/>
        <end position="46"/>
    </location>
</feature>
<dbReference type="Proteomes" id="UP001626550">
    <property type="component" value="Unassembled WGS sequence"/>
</dbReference>
<dbReference type="EMBL" id="JBJKFK010000120">
    <property type="protein sequence ID" value="KAL3319598.1"/>
    <property type="molecule type" value="Genomic_DNA"/>
</dbReference>
<evidence type="ECO:0000313" key="2">
    <source>
        <dbReference type="EMBL" id="KAL3319598.1"/>
    </source>
</evidence>
<dbReference type="AlphaFoldDB" id="A0ABD2QJ87"/>
<comment type="caution">
    <text evidence="2">The sequence shown here is derived from an EMBL/GenBank/DDBJ whole genome shotgun (WGS) entry which is preliminary data.</text>
</comment>
<organism evidence="2 3">
    <name type="scientific">Cichlidogyrus casuarinus</name>
    <dbReference type="NCBI Taxonomy" id="1844966"/>
    <lineage>
        <taxon>Eukaryota</taxon>
        <taxon>Metazoa</taxon>
        <taxon>Spiralia</taxon>
        <taxon>Lophotrochozoa</taxon>
        <taxon>Platyhelminthes</taxon>
        <taxon>Monogenea</taxon>
        <taxon>Monopisthocotylea</taxon>
        <taxon>Dactylogyridea</taxon>
        <taxon>Ancyrocephalidae</taxon>
        <taxon>Cichlidogyrus</taxon>
    </lineage>
</organism>
<evidence type="ECO:0000313" key="3">
    <source>
        <dbReference type="Proteomes" id="UP001626550"/>
    </source>
</evidence>